<feature type="transmembrane region" description="Helical" evidence="6">
    <location>
        <begin position="126"/>
        <end position="148"/>
    </location>
</feature>
<feature type="transmembrane region" description="Helical" evidence="6">
    <location>
        <begin position="378"/>
        <end position="400"/>
    </location>
</feature>
<evidence type="ECO:0000256" key="1">
    <source>
        <dbReference type="ARBA" id="ARBA00004141"/>
    </source>
</evidence>
<dbReference type="PANTHER" id="PTHR30569:SF0">
    <property type="entry name" value="CYTOSINE PERMEASE"/>
    <property type="match status" value="1"/>
</dbReference>
<protein>
    <submittedName>
        <fullName evidence="7">Cytosine permease</fullName>
    </submittedName>
</protein>
<feature type="transmembrane region" description="Helical" evidence="6">
    <location>
        <begin position="316"/>
        <end position="334"/>
    </location>
</feature>
<evidence type="ECO:0000256" key="4">
    <source>
        <dbReference type="ARBA" id="ARBA00022989"/>
    </source>
</evidence>
<dbReference type="EMBL" id="JADIMP010000014">
    <property type="protein sequence ID" value="MBO8440962.1"/>
    <property type="molecule type" value="Genomic_DNA"/>
</dbReference>
<dbReference type="InterPro" id="IPR001248">
    <property type="entry name" value="Pur-cyt_permease"/>
</dbReference>
<feature type="transmembrane region" description="Helical" evidence="6">
    <location>
        <begin position="277"/>
        <end position="304"/>
    </location>
</feature>
<comment type="similarity">
    <text evidence="2">Belongs to the purine-cytosine permease (2.A.39) family.</text>
</comment>
<reference evidence="7" key="1">
    <citation type="submission" date="2020-10" db="EMBL/GenBank/DDBJ databases">
        <authorList>
            <person name="Gilroy R."/>
        </authorList>
    </citation>
    <scope>NUCLEOTIDE SEQUENCE</scope>
    <source>
        <strain evidence="7">C6-149</strain>
    </source>
</reference>
<keyword evidence="3 6" id="KW-0812">Transmembrane</keyword>
<name>A0A9D9E5J3_9LACO</name>
<feature type="transmembrane region" description="Helical" evidence="6">
    <location>
        <begin position="160"/>
        <end position="179"/>
    </location>
</feature>
<sequence length="440" mass="48684">MQQKQHMMSFWDEMATWIGANANNGTWYIGGVIAALGLILSIKLSLLVGVISYIFLAMIGYMGYQTKRATMNLTQVAFGKVGSFGPSMVNIILCMGWAAVNTFIAAESVSTLMHDLANWPVYGQKGGLKGIILGIIIMSFLHLISISLGERTVRLIERIGIIAVFIFVIWESIVVLKHFSFHSLLIWRVQNKYKLSCGSAIDSLAAFNLAWVTVGADFTKFSKNKVSSTFAPFLGALLGVMWFIFVGVISTIGTSIFTGNFNPNSSDPSTVASKLGLGIIALIVIILTSTTANAVNLMAAGTAITNINKKIKLTPASWIAAFITIFMTLIPLWFNNFVDVFTMFLNYIGMILGPEIAIILTDYFIVHKANYSKDDFKNTFKFGSGAYLCWIIGVILYFVLKKVSFISDNIGVTFIVMIITMIMYLIIKTWSKRFNKINDY</sequence>
<dbReference type="GO" id="GO:0015209">
    <property type="term" value="F:cytosine transmembrane transporter activity"/>
    <property type="evidence" value="ECO:0007669"/>
    <property type="project" value="InterPro"/>
</dbReference>
<evidence type="ECO:0000256" key="2">
    <source>
        <dbReference type="ARBA" id="ARBA00008974"/>
    </source>
</evidence>
<organism evidence="7 8">
    <name type="scientific">Candidatus Gallilactobacillus intestinavium</name>
    <dbReference type="NCBI Taxonomy" id="2840838"/>
    <lineage>
        <taxon>Bacteria</taxon>
        <taxon>Bacillati</taxon>
        <taxon>Bacillota</taxon>
        <taxon>Bacilli</taxon>
        <taxon>Lactobacillales</taxon>
        <taxon>Lactobacillaceae</taxon>
        <taxon>Lactobacillaceae incertae sedis</taxon>
        <taxon>Candidatus Gallilactobacillus</taxon>
    </lineage>
</organism>
<evidence type="ECO:0000256" key="5">
    <source>
        <dbReference type="ARBA" id="ARBA00023136"/>
    </source>
</evidence>
<dbReference type="PANTHER" id="PTHR30569">
    <property type="entry name" value="CYTOSINE TRANSPORTER CODB"/>
    <property type="match status" value="1"/>
</dbReference>
<accession>A0A9D9E5J3</accession>
<comment type="caution">
    <text evidence="7">The sequence shown here is derived from an EMBL/GenBank/DDBJ whole genome shotgun (WGS) entry which is preliminary data.</text>
</comment>
<dbReference type="Pfam" id="PF02133">
    <property type="entry name" value="Transp_cyt_pur"/>
    <property type="match status" value="1"/>
</dbReference>
<gene>
    <name evidence="7" type="ORF">IAA89_00710</name>
</gene>
<feature type="transmembrane region" description="Helical" evidence="6">
    <location>
        <begin position="406"/>
        <end position="427"/>
    </location>
</feature>
<evidence type="ECO:0000256" key="6">
    <source>
        <dbReference type="SAM" id="Phobius"/>
    </source>
</evidence>
<dbReference type="GO" id="GO:0005886">
    <property type="term" value="C:plasma membrane"/>
    <property type="evidence" value="ECO:0007669"/>
    <property type="project" value="TreeGrafter"/>
</dbReference>
<feature type="transmembrane region" description="Helical" evidence="6">
    <location>
        <begin position="340"/>
        <end position="366"/>
    </location>
</feature>
<dbReference type="InterPro" id="IPR030191">
    <property type="entry name" value="CodB"/>
</dbReference>
<feature type="transmembrane region" description="Helical" evidence="6">
    <location>
        <begin position="230"/>
        <end position="257"/>
    </location>
</feature>
<keyword evidence="4 6" id="KW-1133">Transmembrane helix</keyword>
<feature type="transmembrane region" description="Helical" evidence="6">
    <location>
        <begin position="46"/>
        <end position="64"/>
    </location>
</feature>
<dbReference type="Gene3D" id="1.10.4160.10">
    <property type="entry name" value="Hydantoin permease"/>
    <property type="match status" value="1"/>
</dbReference>
<feature type="transmembrane region" description="Helical" evidence="6">
    <location>
        <begin position="199"/>
        <end position="218"/>
    </location>
</feature>
<feature type="transmembrane region" description="Helical" evidence="6">
    <location>
        <begin position="84"/>
        <end position="106"/>
    </location>
</feature>
<keyword evidence="5 6" id="KW-0472">Membrane</keyword>
<evidence type="ECO:0000313" key="7">
    <source>
        <dbReference type="EMBL" id="MBO8440962.1"/>
    </source>
</evidence>
<reference evidence="7" key="2">
    <citation type="journal article" date="2021" name="PeerJ">
        <title>Extensive microbial diversity within the chicken gut microbiome revealed by metagenomics and culture.</title>
        <authorList>
            <person name="Gilroy R."/>
            <person name="Ravi A."/>
            <person name="Getino M."/>
            <person name="Pursley I."/>
            <person name="Horton D.L."/>
            <person name="Alikhan N.F."/>
            <person name="Baker D."/>
            <person name="Gharbi K."/>
            <person name="Hall N."/>
            <person name="Watson M."/>
            <person name="Adriaenssens E.M."/>
            <person name="Foster-Nyarko E."/>
            <person name="Jarju S."/>
            <person name="Secka A."/>
            <person name="Antonio M."/>
            <person name="Oren A."/>
            <person name="Chaudhuri R.R."/>
            <person name="La Ragione R."/>
            <person name="Hildebrand F."/>
            <person name="Pallen M.J."/>
        </authorList>
    </citation>
    <scope>NUCLEOTIDE SEQUENCE</scope>
    <source>
        <strain evidence="7">C6-149</strain>
    </source>
</reference>
<evidence type="ECO:0000256" key="3">
    <source>
        <dbReference type="ARBA" id="ARBA00022692"/>
    </source>
</evidence>
<proteinExistence type="inferred from homology"/>
<dbReference type="Proteomes" id="UP000823614">
    <property type="component" value="Unassembled WGS sequence"/>
</dbReference>
<evidence type="ECO:0000313" key="8">
    <source>
        <dbReference type="Proteomes" id="UP000823614"/>
    </source>
</evidence>
<dbReference type="AlphaFoldDB" id="A0A9D9E5J3"/>
<comment type="subcellular location">
    <subcellularLocation>
        <location evidence="1">Membrane</location>
        <topology evidence="1">Multi-pass membrane protein</topology>
    </subcellularLocation>
</comment>
<feature type="transmembrane region" description="Helical" evidence="6">
    <location>
        <begin position="21"/>
        <end position="40"/>
    </location>
</feature>